<dbReference type="AlphaFoldDB" id="A0A8J3G158"/>
<dbReference type="PANTHER" id="PTHR48069:SF3">
    <property type="entry name" value="DIHYDROFOLATE REDUCTASE"/>
    <property type="match status" value="1"/>
</dbReference>
<evidence type="ECO:0000256" key="3">
    <source>
        <dbReference type="ARBA" id="ARBA00012856"/>
    </source>
</evidence>
<evidence type="ECO:0000256" key="5">
    <source>
        <dbReference type="ARBA" id="ARBA00022857"/>
    </source>
</evidence>
<dbReference type="RefSeq" id="WP_189494615.1">
    <property type="nucleotide sequence ID" value="NZ_BMZH01000001.1"/>
</dbReference>
<dbReference type="Proteomes" id="UP000634004">
    <property type="component" value="Unassembled WGS sequence"/>
</dbReference>
<dbReference type="EMBL" id="BMZH01000001">
    <property type="protein sequence ID" value="GHA82994.1"/>
    <property type="molecule type" value="Genomic_DNA"/>
</dbReference>
<dbReference type="GO" id="GO:0005829">
    <property type="term" value="C:cytosol"/>
    <property type="evidence" value="ECO:0007669"/>
    <property type="project" value="TreeGrafter"/>
</dbReference>
<dbReference type="PANTHER" id="PTHR48069">
    <property type="entry name" value="DIHYDROFOLATE REDUCTASE"/>
    <property type="match status" value="1"/>
</dbReference>
<dbReference type="GO" id="GO:0046655">
    <property type="term" value="P:folic acid metabolic process"/>
    <property type="evidence" value="ECO:0007669"/>
    <property type="project" value="TreeGrafter"/>
</dbReference>
<name>A0A8J3G158_9PROT</name>
<evidence type="ECO:0000256" key="7">
    <source>
        <dbReference type="ARBA" id="ARBA00025067"/>
    </source>
</evidence>
<dbReference type="InterPro" id="IPR024072">
    <property type="entry name" value="DHFR-like_dom_sf"/>
</dbReference>
<proteinExistence type="inferred from homology"/>
<comment type="catalytic activity">
    <reaction evidence="8">
        <text>(6S)-5,6,7,8-tetrahydrofolate + NADP(+) = 7,8-dihydrofolate + NADPH + H(+)</text>
        <dbReference type="Rhea" id="RHEA:15009"/>
        <dbReference type="ChEBI" id="CHEBI:15378"/>
        <dbReference type="ChEBI" id="CHEBI:57451"/>
        <dbReference type="ChEBI" id="CHEBI:57453"/>
        <dbReference type="ChEBI" id="CHEBI:57783"/>
        <dbReference type="ChEBI" id="CHEBI:58349"/>
        <dbReference type="EC" id="1.5.1.3"/>
    </reaction>
</comment>
<comment type="pathway">
    <text evidence="1 8">Cofactor biosynthesis; tetrahydrofolate biosynthesis; 5,6,7,8-tetrahydrofolate from 7,8-dihydrofolate: step 1/1.</text>
</comment>
<dbReference type="GO" id="GO:0046452">
    <property type="term" value="P:dihydrofolate metabolic process"/>
    <property type="evidence" value="ECO:0007669"/>
    <property type="project" value="TreeGrafter"/>
</dbReference>
<sequence length="179" mass="20010">MNLSRPPILAAIVARSTNHVIGRDGELPWRLRSDLQHFKRVTLGKPCLMGRKTWESLPFPLPGRPNLVLTRDAEYQAKGAEVFTDLHAMVGRGAELAGSLDVDEVMIIGGAQIYKSLMPWIGRIYETEVDVVIEGDAYFPELTAKTWVSHDETQHSAGKGDDHAFKTRRLDRRLSESSS</sequence>
<dbReference type="InterPro" id="IPR017925">
    <property type="entry name" value="DHFR_CS"/>
</dbReference>
<comment type="similarity">
    <text evidence="2 8 9">Belongs to the dihydrofolate reductase family.</text>
</comment>
<dbReference type="CDD" id="cd00209">
    <property type="entry name" value="DHFR"/>
    <property type="match status" value="1"/>
</dbReference>
<organism evidence="11 12">
    <name type="scientific">Algimonas arctica</name>
    <dbReference type="NCBI Taxonomy" id="1479486"/>
    <lineage>
        <taxon>Bacteria</taxon>
        <taxon>Pseudomonadati</taxon>
        <taxon>Pseudomonadota</taxon>
        <taxon>Alphaproteobacteria</taxon>
        <taxon>Maricaulales</taxon>
        <taxon>Robiginitomaculaceae</taxon>
        <taxon>Algimonas</taxon>
    </lineage>
</organism>
<dbReference type="PROSITE" id="PS51330">
    <property type="entry name" value="DHFR_2"/>
    <property type="match status" value="1"/>
</dbReference>
<keyword evidence="5 8" id="KW-0521">NADP</keyword>
<keyword evidence="12" id="KW-1185">Reference proteome</keyword>
<comment type="function">
    <text evidence="7 8">Key enzyme in folate metabolism. Catalyzes an essential reaction for de novo glycine and purine synthesis, and for DNA precursor synthesis.</text>
</comment>
<evidence type="ECO:0000256" key="6">
    <source>
        <dbReference type="ARBA" id="ARBA00023002"/>
    </source>
</evidence>
<dbReference type="SUPFAM" id="SSF53597">
    <property type="entry name" value="Dihydrofolate reductase-like"/>
    <property type="match status" value="1"/>
</dbReference>
<dbReference type="UniPathway" id="UPA00077">
    <property type="reaction ID" value="UER00158"/>
</dbReference>
<evidence type="ECO:0000256" key="2">
    <source>
        <dbReference type="ARBA" id="ARBA00009539"/>
    </source>
</evidence>
<dbReference type="GO" id="GO:0050661">
    <property type="term" value="F:NADP binding"/>
    <property type="evidence" value="ECO:0007669"/>
    <property type="project" value="InterPro"/>
</dbReference>
<evidence type="ECO:0000256" key="1">
    <source>
        <dbReference type="ARBA" id="ARBA00004903"/>
    </source>
</evidence>
<comment type="caution">
    <text evidence="11">The sequence shown here is derived from an EMBL/GenBank/DDBJ whole genome shotgun (WGS) entry which is preliminary data.</text>
</comment>
<feature type="domain" description="DHFR" evidence="10">
    <location>
        <begin position="8"/>
        <end position="172"/>
    </location>
</feature>
<dbReference type="EC" id="1.5.1.3" evidence="3 8"/>
<keyword evidence="4 8" id="KW-0554">One-carbon metabolism</keyword>
<gene>
    <name evidence="11" type="primary">folA</name>
    <name evidence="11" type="ORF">GCM10009069_02820</name>
</gene>
<dbReference type="InterPro" id="IPR001796">
    <property type="entry name" value="DHFR_dom"/>
</dbReference>
<dbReference type="PIRSF" id="PIRSF000194">
    <property type="entry name" value="DHFR"/>
    <property type="match status" value="1"/>
</dbReference>
<dbReference type="GO" id="GO:0004146">
    <property type="term" value="F:dihydrofolate reductase activity"/>
    <property type="evidence" value="ECO:0007669"/>
    <property type="project" value="UniProtKB-EC"/>
</dbReference>
<evidence type="ECO:0000259" key="10">
    <source>
        <dbReference type="PROSITE" id="PS51330"/>
    </source>
</evidence>
<dbReference type="GO" id="GO:0006730">
    <property type="term" value="P:one-carbon metabolic process"/>
    <property type="evidence" value="ECO:0007669"/>
    <property type="project" value="UniProtKB-KW"/>
</dbReference>
<accession>A0A8J3G158</accession>
<evidence type="ECO:0000313" key="11">
    <source>
        <dbReference type="EMBL" id="GHA82994.1"/>
    </source>
</evidence>
<dbReference type="Pfam" id="PF00186">
    <property type="entry name" value="DHFR_1"/>
    <property type="match status" value="1"/>
</dbReference>
<dbReference type="Gene3D" id="3.40.430.10">
    <property type="entry name" value="Dihydrofolate Reductase, subunit A"/>
    <property type="match status" value="1"/>
</dbReference>
<dbReference type="PROSITE" id="PS00075">
    <property type="entry name" value="DHFR_1"/>
    <property type="match status" value="1"/>
</dbReference>
<evidence type="ECO:0000256" key="8">
    <source>
        <dbReference type="PIRNR" id="PIRNR000194"/>
    </source>
</evidence>
<keyword evidence="6 8" id="KW-0560">Oxidoreductase</keyword>
<evidence type="ECO:0000256" key="4">
    <source>
        <dbReference type="ARBA" id="ARBA00022563"/>
    </source>
</evidence>
<protein>
    <recommendedName>
        <fullName evidence="3 8">Dihydrofolate reductase</fullName>
        <ecNumber evidence="3 8">1.5.1.3</ecNumber>
    </recommendedName>
</protein>
<dbReference type="InterPro" id="IPR012259">
    <property type="entry name" value="DHFR"/>
</dbReference>
<evidence type="ECO:0000313" key="12">
    <source>
        <dbReference type="Proteomes" id="UP000634004"/>
    </source>
</evidence>
<dbReference type="GO" id="GO:0046654">
    <property type="term" value="P:tetrahydrofolate biosynthetic process"/>
    <property type="evidence" value="ECO:0007669"/>
    <property type="project" value="UniProtKB-UniPathway"/>
</dbReference>
<reference evidence="11" key="2">
    <citation type="submission" date="2020-09" db="EMBL/GenBank/DDBJ databases">
        <authorList>
            <person name="Sun Q."/>
            <person name="Kim S."/>
        </authorList>
    </citation>
    <scope>NUCLEOTIDE SEQUENCE</scope>
    <source>
        <strain evidence="11">KCTC 32513</strain>
    </source>
</reference>
<dbReference type="PRINTS" id="PR00070">
    <property type="entry name" value="DHFR"/>
</dbReference>
<evidence type="ECO:0000256" key="9">
    <source>
        <dbReference type="RuleBase" id="RU004474"/>
    </source>
</evidence>
<reference evidence="11" key="1">
    <citation type="journal article" date="2014" name="Int. J. Syst. Evol. Microbiol.">
        <title>Complete genome sequence of Corynebacterium casei LMG S-19264T (=DSM 44701T), isolated from a smear-ripened cheese.</title>
        <authorList>
            <consortium name="US DOE Joint Genome Institute (JGI-PGF)"/>
            <person name="Walter F."/>
            <person name="Albersmeier A."/>
            <person name="Kalinowski J."/>
            <person name="Ruckert C."/>
        </authorList>
    </citation>
    <scope>NUCLEOTIDE SEQUENCE</scope>
    <source>
        <strain evidence="11">KCTC 32513</strain>
    </source>
</reference>